<dbReference type="InterPro" id="IPR009771">
    <property type="entry name" value="RIC1_C"/>
</dbReference>
<dbReference type="Pfam" id="PF25440">
    <property type="entry name" value="Beta-prop_RIC1_2nd"/>
    <property type="match status" value="1"/>
</dbReference>
<organism evidence="5 6">
    <name type="scientific">Lipomyces tetrasporus</name>
    <dbReference type="NCBI Taxonomy" id="54092"/>
    <lineage>
        <taxon>Eukaryota</taxon>
        <taxon>Fungi</taxon>
        <taxon>Dikarya</taxon>
        <taxon>Ascomycota</taxon>
        <taxon>Saccharomycotina</taxon>
        <taxon>Lipomycetes</taxon>
        <taxon>Lipomycetales</taxon>
        <taxon>Lipomycetaceae</taxon>
        <taxon>Lipomyces</taxon>
    </lineage>
</organism>
<sequence length="972" mass="108823">MYWPVSTPRVFTLPPIPTDESTTAAGISAPDSSPSGDATEHIITVKSSRNGLLFGVITRISLYVYQNRPVCPVAVAVRSESSLQTYGDNVNLLIRPDNVMFVVQTSLGYFLTYALSGSSRERVAKLSFDSTADIPYVLPGPGEEQGVREENVRFRMVIKVDAGIESAIALEDELLVLTSTPPAAQLIRWAPDARGGPQTRTELLSHMEWFNLRERITSVIFEKAMGLFGWISSNGKAWAVVKNNTVSSSSEKPSKMKLFSGYCFHSPQKGPIPATAAERRKSMDESEFVLKIAINSRFSLIGVGTVGGTIHIYNVKDYSGHIPLLRDIKSPFPSFGKVTVVAWSPDGYSLFAGYERGWALYSVYGKLVAHSMLPEDGRLQHEAWLSGVQDAMWMSNGGDILVVPNDSNELWSIELARWSLSGSYNWDNLARTLLFTNEKLMLYRGQDQSDLTTISHEAILWQDVAIPYAYLAENWPIQQACISGDGRYLAIAGKRGLGHYSIYSGRWKFFVSEHMESEFSVHGGMLWFENILIACVNTDRNTHEIRAYSRERELDHSLVLHVQQIPSSIILVSLVGDSLLVYTYNNILYQFVIFSNAFQFNLELVGQISFAGIVHAPARVRAINWILPEEQSKHGNPVHDISLATIVFLIDGKLVALYPLHNEGDLKYDMKVLFQNVEYYTIVTKGLLKNSIWAFDGTSVVVWLEDMLNLSKSDSVPEPIRIAIDFYPLSFLFEKGIIIGIESNLIHRRNVSFTYSTNTTRTHLFIHQLLSYYLSSSQENEALKVAKSFKHLEYFGHALEMMLHDVLDEEADHPPAPDQAILPRVIKFLNKFPEMLDVIAGCTRKTEVASWHVLFDVVGSPKELFERCMSLGQLKTAGGYLLILHTMEQLEDSSTDMIRLFSAAVETGDWDLCKELARFLTALDDSGNTLREALRRVKLVNGVSSSVESPFEKEFLLAADAHNAQTNGRNGD</sequence>
<dbReference type="InterPro" id="IPR015943">
    <property type="entry name" value="WD40/YVTN_repeat-like_dom_sf"/>
</dbReference>
<evidence type="ECO:0000259" key="4">
    <source>
        <dbReference type="Pfam" id="PF07064"/>
    </source>
</evidence>
<dbReference type="Pfam" id="PF07064">
    <property type="entry name" value="RIC1"/>
    <property type="match status" value="1"/>
</dbReference>
<dbReference type="PANTHER" id="PTHR22746">
    <property type="entry name" value="RAB6A-GEF COMPLEX PARTNER PROTEIN 1"/>
    <property type="match status" value="1"/>
</dbReference>
<keyword evidence="2" id="KW-0472">Membrane</keyword>
<dbReference type="AlphaFoldDB" id="A0AAD7QNF2"/>
<dbReference type="GO" id="GO:0034066">
    <property type="term" value="C:Ric1-Rgp1 guanyl-nucleotide exchange factor complex"/>
    <property type="evidence" value="ECO:0007669"/>
    <property type="project" value="InterPro"/>
</dbReference>
<proteinExistence type="predicted"/>
<dbReference type="EMBL" id="JARPMG010000008">
    <property type="protein sequence ID" value="KAJ8098607.1"/>
    <property type="molecule type" value="Genomic_DNA"/>
</dbReference>
<feature type="domain" description="RIC1 C-terminal alpha solenoid region" evidence="4">
    <location>
        <begin position="767"/>
        <end position="938"/>
    </location>
</feature>
<comment type="subcellular location">
    <subcellularLocation>
        <location evidence="1">Membrane</location>
    </subcellularLocation>
</comment>
<dbReference type="Gene3D" id="2.130.10.10">
    <property type="entry name" value="YVTN repeat-like/Quinoprotein amine dehydrogenase"/>
    <property type="match status" value="1"/>
</dbReference>
<dbReference type="RefSeq" id="XP_056042057.1">
    <property type="nucleotide sequence ID" value="XM_056189385.1"/>
</dbReference>
<dbReference type="GO" id="GO:0005829">
    <property type="term" value="C:cytosol"/>
    <property type="evidence" value="ECO:0007669"/>
    <property type="project" value="TreeGrafter"/>
</dbReference>
<dbReference type="InterPro" id="IPR040096">
    <property type="entry name" value="Ric1"/>
</dbReference>
<keyword evidence="6" id="KW-1185">Reference proteome</keyword>
<evidence type="ECO:0000256" key="3">
    <source>
        <dbReference type="SAM" id="MobiDB-lite"/>
    </source>
</evidence>
<dbReference type="Proteomes" id="UP001217417">
    <property type="component" value="Unassembled WGS sequence"/>
</dbReference>
<protein>
    <submittedName>
        <fullName evidence="5">RIC1-domain-containing protein</fullName>
    </submittedName>
</protein>
<dbReference type="SUPFAM" id="SSF50978">
    <property type="entry name" value="WD40 repeat-like"/>
    <property type="match status" value="1"/>
</dbReference>
<evidence type="ECO:0000313" key="6">
    <source>
        <dbReference type="Proteomes" id="UP001217417"/>
    </source>
</evidence>
<evidence type="ECO:0000256" key="1">
    <source>
        <dbReference type="ARBA" id="ARBA00004370"/>
    </source>
</evidence>
<dbReference type="GO" id="GO:0042147">
    <property type="term" value="P:retrograde transport, endosome to Golgi"/>
    <property type="evidence" value="ECO:0007669"/>
    <property type="project" value="TreeGrafter"/>
</dbReference>
<dbReference type="InterPro" id="IPR036322">
    <property type="entry name" value="WD40_repeat_dom_sf"/>
</dbReference>
<accession>A0AAD7QNF2</accession>
<feature type="compositionally biased region" description="Polar residues" evidence="3">
    <location>
        <begin position="19"/>
        <end position="36"/>
    </location>
</feature>
<evidence type="ECO:0000313" key="5">
    <source>
        <dbReference type="EMBL" id="KAJ8098607.1"/>
    </source>
</evidence>
<dbReference type="PANTHER" id="PTHR22746:SF10">
    <property type="entry name" value="GUANINE NUCLEOTIDE EXCHANGE FACTOR SUBUNIT RIC1"/>
    <property type="match status" value="1"/>
</dbReference>
<name>A0AAD7QNF2_9ASCO</name>
<feature type="region of interest" description="Disordered" evidence="3">
    <location>
        <begin position="14"/>
        <end position="38"/>
    </location>
</feature>
<dbReference type="GeneID" id="80884551"/>
<gene>
    <name evidence="5" type="ORF">POJ06DRAFT_269703</name>
</gene>
<reference evidence="5" key="1">
    <citation type="submission" date="2023-03" db="EMBL/GenBank/DDBJ databases">
        <title>Near-Complete genome sequence of Lipomyces tetrasporous NRRL Y-64009, an oleaginous yeast capable of growing on lignocellulosic hydrolysates.</title>
        <authorList>
            <consortium name="Lawrence Berkeley National Laboratory"/>
            <person name="Jagtap S.S."/>
            <person name="Liu J.-J."/>
            <person name="Walukiewicz H.E."/>
            <person name="Pangilinan J."/>
            <person name="Lipzen A."/>
            <person name="Ahrendt S."/>
            <person name="Koriabine M."/>
            <person name="Cobaugh K."/>
            <person name="Salamov A."/>
            <person name="Yoshinaga Y."/>
            <person name="Ng V."/>
            <person name="Daum C."/>
            <person name="Grigoriev I.V."/>
            <person name="Slininger P.J."/>
            <person name="Dien B.S."/>
            <person name="Jin Y.-S."/>
            <person name="Rao C.V."/>
        </authorList>
    </citation>
    <scope>NUCLEOTIDE SEQUENCE</scope>
    <source>
        <strain evidence="5">NRRL Y-64009</strain>
    </source>
</reference>
<dbReference type="GO" id="GO:0006886">
    <property type="term" value="P:intracellular protein transport"/>
    <property type="evidence" value="ECO:0007669"/>
    <property type="project" value="InterPro"/>
</dbReference>
<comment type="caution">
    <text evidence="5">The sequence shown here is derived from an EMBL/GenBank/DDBJ whole genome shotgun (WGS) entry which is preliminary data.</text>
</comment>
<dbReference type="GO" id="GO:0000139">
    <property type="term" value="C:Golgi membrane"/>
    <property type="evidence" value="ECO:0007669"/>
    <property type="project" value="TreeGrafter"/>
</dbReference>
<evidence type="ECO:0000256" key="2">
    <source>
        <dbReference type="ARBA" id="ARBA00023136"/>
    </source>
</evidence>